<comment type="caution">
    <text evidence="2">The sequence shown here is derived from an EMBL/GenBank/DDBJ whole genome shotgun (WGS) entry which is preliminary data.</text>
</comment>
<name>A0A6V8KSA1_9ACTN</name>
<dbReference type="RefSeq" id="WP_173073364.1">
    <property type="nucleotide sequence ID" value="NZ_BAABJB010000025.1"/>
</dbReference>
<gene>
    <name evidence="2" type="ORF">Prum_003660</name>
</gene>
<dbReference type="Proteomes" id="UP000482960">
    <property type="component" value="Unassembled WGS sequence"/>
</dbReference>
<sequence>MSVTAPPDVEQHGAADPTWAGTPLAEPHWLESPTGFPPGSVAETGLGSATDVLTTARRLTLSRRQVDEVVAFAEFLAGCALPGGDRAELLDDLVDAFEDSPVTATGFLRPLSAGMRRVTSADPIQRATRRLQALTTTWTVEQRRIADGADLNPVMEVVSRHNPLLRHWAVSGVVLVADALTSRLAQHRLVCSLVGAEPESDGALTDRLLARLDEASPAEAADFAAAQVRLLCIRAWLRNMGRGTLDNLRRELDRAIRSALDVDIVVQQVGFRASMAVASAR</sequence>
<organism evidence="2 3">
    <name type="scientific">Phytohabitans rumicis</name>
    <dbReference type="NCBI Taxonomy" id="1076125"/>
    <lineage>
        <taxon>Bacteria</taxon>
        <taxon>Bacillati</taxon>
        <taxon>Actinomycetota</taxon>
        <taxon>Actinomycetes</taxon>
        <taxon>Micromonosporales</taxon>
        <taxon>Micromonosporaceae</taxon>
    </lineage>
</organism>
<reference evidence="2 3" key="1">
    <citation type="submission" date="2020-03" db="EMBL/GenBank/DDBJ databases">
        <title>Whole genome shotgun sequence of Phytohabitans rumicis NBRC 108638.</title>
        <authorList>
            <person name="Komaki H."/>
            <person name="Tamura T."/>
        </authorList>
    </citation>
    <scope>NUCLEOTIDE SEQUENCE [LARGE SCALE GENOMIC DNA]</scope>
    <source>
        <strain evidence="2 3">NBRC 108638</strain>
    </source>
</reference>
<evidence type="ECO:0000256" key="1">
    <source>
        <dbReference type="SAM" id="MobiDB-lite"/>
    </source>
</evidence>
<dbReference type="AlphaFoldDB" id="A0A6V8KSA1"/>
<accession>A0A6V8KSA1</accession>
<reference evidence="2 3" key="2">
    <citation type="submission" date="2020-03" db="EMBL/GenBank/DDBJ databases">
        <authorList>
            <person name="Ichikawa N."/>
            <person name="Kimura A."/>
            <person name="Kitahashi Y."/>
            <person name="Uohara A."/>
        </authorList>
    </citation>
    <scope>NUCLEOTIDE SEQUENCE [LARGE SCALE GENOMIC DNA]</scope>
    <source>
        <strain evidence="2 3">NBRC 108638</strain>
    </source>
</reference>
<dbReference type="EMBL" id="BLPG01000001">
    <property type="protein sequence ID" value="GFJ86724.1"/>
    <property type="molecule type" value="Genomic_DNA"/>
</dbReference>
<keyword evidence="3" id="KW-1185">Reference proteome</keyword>
<protein>
    <submittedName>
        <fullName evidence="2">Uncharacterized protein</fullName>
    </submittedName>
</protein>
<proteinExistence type="predicted"/>
<evidence type="ECO:0000313" key="2">
    <source>
        <dbReference type="EMBL" id="GFJ86724.1"/>
    </source>
</evidence>
<evidence type="ECO:0000313" key="3">
    <source>
        <dbReference type="Proteomes" id="UP000482960"/>
    </source>
</evidence>
<feature type="region of interest" description="Disordered" evidence="1">
    <location>
        <begin position="1"/>
        <end position="39"/>
    </location>
</feature>